<proteinExistence type="predicted"/>
<keyword evidence="2" id="KW-1185">Reference proteome</keyword>
<dbReference type="AlphaFoldDB" id="A0AA36DK29"/>
<protein>
    <submittedName>
        <fullName evidence="1">Uncharacterized protein</fullName>
    </submittedName>
</protein>
<sequence>MFNPYGLLKFCCSCAQDASWWYWLNPFREYKTISAEGSSRNDSFASLMNQMPRILHKAIKKGPREFVCLYQKRSFGWNKHRMVCFLRPVKLPKSNNRNRPVGCCF</sequence>
<accession>A0AA36DK29</accession>
<gene>
    <name evidence="1" type="ORF">CYNAS_LOCUS1051</name>
</gene>
<dbReference type="Proteomes" id="UP001176961">
    <property type="component" value="Unassembled WGS sequence"/>
</dbReference>
<name>A0AA36DK29_CYLNA</name>
<organism evidence="1 2">
    <name type="scientific">Cylicocyclus nassatus</name>
    <name type="common">Nematode worm</name>
    <dbReference type="NCBI Taxonomy" id="53992"/>
    <lineage>
        <taxon>Eukaryota</taxon>
        <taxon>Metazoa</taxon>
        <taxon>Ecdysozoa</taxon>
        <taxon>Nematoda</taxon>
        <taxon>Chromadorea</taxon>
        <taxon>Rhabditida</taxon>
        <taxon>Rhabditina</taxon>
        <taxon>Rhabditomorpha</taxon>
        <taxon>Strongyloidea</taxon>
        <taxon>Strongylidae</taxon>
        <taxon>Cylicocyclus</taxon>
    </lineage>
</organism>
<evidence type="ECO:0000313" key="2">
    <source>
        <dbReference type="Proteomes" id="UP001176961"/>
    </source>
</evidence>
<evidence type="ECO:0000313" key="1">
    <source>
        <dbReference type="EMBL" id="CAJ0589068.1"/>
    </source>
</evidence>
<comment type="caution">
    <text evidence="1">The sequence shown here is derived from an EMBL/GenBank/DDBJ whole genome shotgun (WGS) entry which is preliminary data.</text>
</comment>
<reference evidence="1" key="1">
    <citation type="submission" date="2023-07" db="EMBL/GenBank/DDBJ databases">
        <authorList>
            <consortium name="CYATHOMIX"/>
        </authorList>
    </citation>
    <scope>NUCLEOTIDE SEQUENCE</scope>
    <source>
        <strain evidence="1">N/A</strain>
    </source>
</reference>
<dbReference type="EMBL" id="CATQJL010000001">
    <property type="protein sequence ID" value="CAJ0589068.1"/>
    <property type="molecule type" value="Genomic_DNA"/>
</dbReference>